<dbReference type="SMART" id="SM00342">
    <property type="entry name" value="HTH_ARAC"/>
    <property type="match status" value="1"/>
</dbReference>
<dbReference type="GO" id="GO:0003700">
    <property type="term" value="F:DNA-binding transcription factor activity"/>
    <property type="evidence" value="ECO:0007669"/>
    <property type="project" value="InterPro"/>
</dbReference>
<comment type="caution">
    <text evidence="5">The sequence shown here is derived from an EMBL/GenBank/DDBJ whole genome shotgun (WGS) entry which is preliminary data.</text>
</comment>
<dbReference type="AlphaFoldDB" id="A0A431W8Z1"/>
<dbReference type="SUPFAM" id="SSF46689">
    <property type="entry name" value="Homeodomain-like"/>
    <property type="match status" value="2"/>
</dbReference>
<keyword evidence="6" id="KW-1185">Reference proteome</keyword>
<dbReference type="Gene3D" id="2.60.120.10">
    <property type="entry name" value="Jelly Rolls"/>
    <property type="match status" value="1"/>
</dbReference>
<name>A0A431W8Z1_9BACI</name>
<dbReference type="PANTHER" id="PTHR43280">
    <property type="entry name" value="ARAC-FAMILY TRANSCRIPTIONAL REGULATOR"/>
    <property type="match status" value="1"/>
</dbReference>
<dbReference type="InterPro" id="IPR020449">
    <property type="entry name" value="Tscrpt_reg_AraC-type_HTH"/>
</dbReference>
<reference evidence="5 6" key="1">
    <citation type="submission" date="2018-12" db="EMBL/GenBank/DDBJ databases">
        <title>Bacillus yapensis draft genome sequence.</title>
        <authorList>
            <person name="Yu L."/>
            <person name="Xu X."/>
            <person name="Tang X."/>
        </authorList>
    </citation>
    <scope>NUCLEOTIDE SEQUENCE [LARGE SCALE GENOMIC DNA]</scope>
    <source>
        <strain evidence="5 6">XXST-01</strain>
    </source>
</reference>
<organism evidence="5 6">
    <name type="scientific">Bacillus yapensis</name>
    <dbReference type="NCBI Taxonomy" id="2492960"/>
    <lineage>
        <taxon>Bacteria</taxon>
        <taxon>Bacillati</taxon>
        <taxon>Bacillota</taxon>
        <taxon>Bacilli</taxon>
        <taxon>Bacillales</taxon>
        <taxon>Bacillaceae</taxon>
        <taxon>Bacillus</taxon>
    </lineage>
</organism>
<evidence type="ECO:0000256" key="2">
    <source>
        <dbReference type="ARBA" id="ARBA00023125"/>
    </source>
</evidence>
<sequence length="283" mass="32454">MQEFSHEYAYHWFFYPTSIEKGGGIWPIRSGCNVAKPNFKIGPRIINYYSLHFVLGGEGEITLGESKNRLRSGDLFCLFPNQTHQYITDPDNSLELFWLAIDGKQASSLLNRIGLTEHSYHIPDFITIEITNVIDELIKQFKEMGKDDEFIRLSLIYKLFHSLSIRAKEKNLTPITSGKWIQLSKQYMDMHFADGITVNDVAKYIGIHRSHFTTRFTSEIGVSPSHYLLALKMKKASAMISDRSFTITEIAFSLGYSDLYSFSKVFKKYTGVSPKQFLAKKKG</sequence>
<accession>A0A431W8Z1</accession>
<protein>
    <submittedName>
        <fullName evidence="5">AraC family transcriptional regulator</fullName>
    </submittedName>
</protein>
<dbReference type="EMBL" id="RXNT01000007">
    <property type="protein sequence ID" value="RTR31950.1"/>
    <property type="molecule type" value="Genomic_DNA"/>
</dbReference>
<dbReference type="SUPFAM" id="SSF51215">
    <property type="entry name" value="Regulatory protein AraC"/>
    <property type="match status" value="1"/>
</dbReference>
<keyword evidence="2" id="KW-0238">DNA-binding</keyword>
<evidence type="ECO:0000256" key="3">
    <source>
        <dbReference type="ARBA" id="ARBA00023163"/>
    </source>
</evidence>
<dbReference type="PROSITE" id="PS00041">
    <property type="entry name" value="HTH_ARAC_FAMILY_1"/>
    <property type="match status" value="1"/>
</dbReference>
<dbReference type="RefSeq" id="WP_126408649.1">
    <property type="nucleotide sequence ID" value="NZ_RXNT01000007.1"/>
</dbReference>
<dbReference type="InterPro" id="IPR009057">
    <property type="entry name" value="Homeodomain-like_sf"/>
</dbReference>
<keyword evidence="3" id="KW-0804">Transcription</keyword>
<gene>
    <name evidence="5" type="ORF">EKG37_10660</name>
</gene>
<evidence type="ECO:0000256" key="1">
    <source>
        <dbReference type="ARBA" id="ARBA00023015"/>
    </source>
</evidence>
<dbReference type="Pfam" id="PF12833">
    <property type="entry name" value="HTH_18"/>
    <property type="match status" value="1"/>
</dbReference>
<dbReference type="PROSITE" id="PS01124">
    <property type="entry name" value="HTH_ARAC_FAMILY_2"/>
    <property type="match status" value="1"/>
</dbReference>
<evidence type="ECO:0000259" key="4">
    <source>
        <dbReference type="PROSITE" id="PS01124"/>
    </source>
</evidence>
<feature type="domain" description="HTH araC/xylS-type" evidence="4">
    <location>
        <begin position="182"/>
        <end position="280"/>
    </location>
</feature>
<dbReference type="InterPro" id="IPR014710">
    <property type="entry name" value="RmlC-like_jellyroll"/>
</dbReference>
<dbReference type="InterPro" id="IPR003313">
    <property type="entry name" value="AraC-bd"/>
</dbReference>
<dbReference type="Proteomes" id="UP000271374">
    <property type="component" value="Unassembled WGS sequence"/>
</dbReference>
<keyword evidence="1" id="KW-0805">Transcription regulation</keyword>
<dbReference type="GO" id="GO:0043565">
    <property type="term" value="F:sequence-specific DNA binding"/>
    <property type="evidence" value="ECO:0007669"/>
    <property type="project" value="InterPro"/>
</dbReference>
<proteinExistence type="predicted"/>
<dbReference type="OrthoDB" id="9813413at2"/>
<evidence type="ECO:0000313" key="5">
    <source>
        <dbReference type="EMBL" id="RTR31950.1"/>
    </source>
</evidence>
<dbReference type="PANTHER" id="PTHR43280:SF2">
    <property type="entry name" value="HTH-TYPE TRANSCRIPTIONAL REGULATOR EXSA"/>
    <property type="match status" value="1"/>
</dbReference>
<dbReference type="InterPro" id="IPR018060">
    <property type="entry name" value="HTH_AraC"/>
</dbReference>
<dbReference type="PRINTS" id="PR00032">
    <property type="entry name" value="HTHARAC"/>
</dbReference>
<evidence type="ECO:0000313" key="6">
    <source>
        <dbReference type="Proteomes" id="UP000271374"/>
    </source>
</evidence>
<dbReference type="InterPro" id="IPR018062">
    <property type="entry name" value="HTH_AraC-typ_CS"/>
</dbReference>
<dbReference type="Gene3D" id="1.10.10.60">
    <property type="entry name" value="Homeodomain-like"/>
    <property type="match status" value="2"/>
</dbReference>
<dbReference type="InterPro" id="IPR037923">
    <property type="entry name" value="HTH-like"/>
</dbReference>
<dbReference type="Pfam" id="PF02311">
    <property type="entry name" value="AraC_binding"/>
    <property type="match status" value="1"/>
</dbReference>